<name>A0A445N3Q0_9BACT</name>
<evidence type="ECO:0000313" key="2">
    <source>
        <dbReference type="EMBL" id="SPD76313.1"/>
    </source>
</evidence>
<dbReference type="PANTHER" id="PTHR30619">
    <property type="entry name" value="DNA INTERNALIZATION/COMPETENCE PROTEIN COMEC/REC2"/>
    <property type="match status" value="1"/>
</dbReference>
<sequence>MPPNPDQIEITLFGPGYGESVVVHLGNNHWIIIDSCIDSETQQPAPLAYFQHIGIKPEEAVRLIIATHWHDDHIRGLSRILSESKNARFCCSAALTHKEFLTTVLDYAAKPAMALTSGLKEIFEVYRELEARSKPECHPIHAISNRNVFFLQSENSGHGFECRVWTLSPSDSQYQKFLNNLTRLMPRVKGTKRRATVQGPNNVSVVTWIGIGDVALLLGADLEEVEDVGLGWSVIVNSSERPRGEASIFKIPHHGSKTAHNEMVWQQMVAKPNYSILSPYRHGPKKLPSPEDVERIMSYTAHGYSTSKMQISTSKKERPTEVIKTIRETVGKIRRVQPPTGWVRLRNGGRQAHDTWSVELSGSACHLDQLYSTEQ</sequence>
<evidence type="ECO:0000259" key="1">
    <source>
        <dbReference type="Pfam" id="PF00753"/>
    </source>
</evidence>
<dbReference type="Gene3D" id="3.60.15.10">
    <property type="entry name" value="Ribonuclease Z/Hydroxyacylglutathione hydrolase-like"/>
    <property type="match status" value="1"/>
</dbReference>
<dbReference type="InterPro" id="IPR036866">
    <property type="entry name" value="RibonucZ/Hydroxyglut_hydro"/>
</dbReference>
<dbReference type="AlphaFoldDB" id="A0A445N3Q0"/>
<dbReference type="InterPro" id="IPR052159">
    <property type="entry name" value="Competence_DNA_uptake"/>
</dbReference>
<accession>A0A445N3Q0</accession>
<dbReference type="PANTHER" id="PTHR30619:SF1">
    <property type="entry name" value="RECOMBINATION PROTEIN 2"/>
    <property type="match status" value="1"/>
</dbReference>
<proteinExistence type="predicted"/>
<dbReference type="Pfam" id="PF00753">
    <property type="entry name" value="Lactamase_B"/>
    <property type="match status" value="1"/>
</dbReference>
<reference evidence="2" key="1">
    <citation type="submission" date="2018-01" db="EMBL/GenBank/DDBJ databases">
        <authorList>
            <person name="Regsiter A."/>
            <person name="William W."/>
        </authorList>
    </citation>
    <scope>NUCLEOTIDE SEQUENCE</scope>
    <source>
        <strain evidence="2">TRIP AH-1</strain>
    </source>
</reference>
<dbReference type="InterPro" id="IPR001279">
    <property type="entry name" value="Metallo-B-lactamas"/>
</dbReference>
<organism evidence="2">
    <name type="scientific">uncultured Desulfobacterium sp</name>
    <dbReference type="NCBI Taxonomy" id="201089"/>
    <lineage>
        <taxon>Bacteria</taxon>
        <taxon>Pseudomonadati</taxon>
        <taxon>Thermodesulfobacteriota</taxon>
        <taxon>Desulfobacteria</taxon>
        <taxon>Desulfobacterales</taxon>
        <taxon>Desulfobacteriaceae</taxon>
        <taxon>Desulfobacterium</taxon>
        <taxon>environmental samples</taxon>
    </lineage>
</organism>
<feature type="domain" description="Metallo-beta-lactamase" evidence="1">
    <location>
        <begin position="14"/>
        <end position="98"/>
    </location>
</feature>
<dbReference type="EMBL" id="OJIN01000235">
    <property type="protein sequence ID" value="SPD76313.1"/>
    <property type="molecule type" value="Genomic_DNA"/>
</dbReference>
<dbReference type="SUPFAM" id="SSF56281">
    <property type="entry name" value="Metallo-hydrolase/oxidoreductase"/>
    <property type="match status" value="1"/>
</dbReference>
<gene>
    <name evidence="2" type="ORF">PITCH_A890022</name>
</gene>
<protein>
    <recommendedName>
        <fullName evidence="1">Metallo-beta-lactamase domain-containing protein</fullName>
    </recommendedName>
</protein>